<keyword evidence="3" id="KW-1185">Reference proteome</keyword>
<sequence length="384" mass="40448">MNQIMALKGAPSGSAGGAALDVGYAPTQQSTGAITIEVRTLAGCTDIADAWSQLAAHALEPNPFFEPGFALAAVQHLVAFRDVVAILAWQGGARDGQRRLVGLIPCFPRQGLFVPDALIGFSDRRIFNGAPLLDRQQAQAVIAAVLDPSRQRLIEGRGLVLRHVDLAGLLVSSLRQETQRDGLTVSVRPVLSAMGAVAPADSVETLREALALKGELTLVESRTQSGLRDAVEIILAMEASGPRAQAGAATLQDTREVGFLRAMTRGLSRVRQCRVALLMLDGQPIAGAIVLGRGPRGWLYLGAQEQAHAALAPKRILLAMMRRAAPSRTILLPGGLAASGTDAVSLGDLHLSHGTARKPRDLAGRARAALRRSLFRLPRAGAAG</sequence>
<dbReference type="AlphaFoldDB" id="A0A0N0MAN8"/>
<evidence type="ECO:0000259" key="1">
    <source>
        <dbReference type="Pfam" id="PF13480"/>
    </source>
</evidence>
<comment type="caution">
    <text evidence="2">The sequence shown here is derived from an EMBL/GenBank/DDBJ whole genome shotgun (WGS) entry which is preliminary data.</text>
</comment>
<dbReference type="OrthoDB" id="213519at2"/>
<accession>A0A0N0MAN8</accession>
<feature type="domain" description="BioF2-like acetyltransferase" evidence="1">
    <location>
        <begin position="222"/>
        <end position="328"/>
    </location>
</feature>
<proteinExistence type="predicted"/>
<name>A0A0N0MAN8_9HYPH</name>
<organism evidence="2 3">
    <name type="scientific">Bosea vaviloviae</name>
    <dbReference type="NCBI Taxonomy" id="1526658"/>
    <lineage>
        <taxon>Bacteria</taxon>
        <taxon>Pseudomonadati</taxon>
        <taxon>Pseudomonadota</taxon>
        <taxon>Alphaproteobacteria</taxon>
        <taxon>Hyphomicrobiales</taxon>
        <taxon>Boseaceae</taxon>
        <taxon>Bosea</taxon>
    </lineage>
</organism>
<protein>
    <recommendedName>
        <fullName evidence="1">BioF2-like acetyltransferase domain-containing protein</fullName>
    </recommendedName>
</protein>
<dbReference type="Proteomes" id="UP000037822">
    <property type="component" value="Unassembled WGS sequence"/>
</dbReference>
<dbReference type="InterPro" id="IPR038740">
    <property type="entry name" value="BioF2-like_GNAT_dom"/>
</dbReference>
<dbReference type="Pfam" id="PF13480">
    <property type="entry name" value="Acetyltransf_6"/>
    <property type="match status" value="1"/>
</dbReference>
<reference evidence="2 3" key="1">
    <citation type="submission" date="2015-07" db="EMBL/GenBank/DDBJ databases">
        <title>Whole genome sequencing of Bosea vaviloviae isolated from cave pool.</title>
        <authorList>
            <person name="Tan N.E.H."/>
            <person name="Lee Y.P."/>
            <person name="Gan H.M."/>
            <person name="Barton H."/>
            <person name="Savka M.A."/>
        </authorList>
    </citation>
    <scope>NUCLEOTIDE SEQUENCE [LARGE SCALE GENOMIC DNA]</scope>
    <source>
        <strain evidence="2 3">SD260</strain>
    </source>
</reference>
<evidence type="ECO:0000313" key="3">
    <source>
        <dbReference type="Proteomes" id="UP000037822"/>
    </source>
</evidence>
<dbReference type="PATRIC" id="fig|1526658.3.peg.4377"/>
<gene>
    <name evidence="2" type="ORF">AE618_15040</name>
</gene>
<dbReference type="EMBL" id="LGSZ01000047">
    <property type="protein sequence ID" value="KPH79884.1"/>
    <property type="molecule type" value="Genomic_DNA"/>
</dbReference>
<evidence type="ECO:0000313" key="2">
    <source>
        <dbReference type="EMBL" id="KPH79884.1"/>
    </source>
</evidence>